<reference evidence="2" key="1">
    <citation type="submission" date="2015-07" db="EMBL/GenBank/DDBJ databases">
        <title>Draft Genome Sequence of Roseovarius tolerans EL-164, a producer of N-Acylated Alanine Methyl Esters (NAMEs).</title>
        <authorList>
            <person name="Voget S."/>
            <person name="Bruns H."/>
            <person name="Wagner-Doebler I."/>
            <person name="Schulz S."/>
            <person name="Daniel R."/>
        </authorList>
    </citation>
    <scope>NUCLEOTIDE SEQUENCE [LARGE SCALE GENOMIC DNA]</scope>
    <source>
        <strain evidence="2">EL-164</strain>
    </source>
</reference>
<keyword evidence="2" id="KW-1185">Reference proteome</keyword>
<dbReference type="InterPro" id="IPR029063">
    <property type="entry name" value="SAM-dependent_MTases_sf"/>
</dbReference>
<protein>
    <submittedName>
        <fullName evidence="1">Uncharacterized protein</fullName>
    </submittedName>
</protein>
<name>A0A0L6CWU0_9RHOB</name>
<gene>
    <name evidence="1" type="ORF">ROTO_12710</name>
</gene>
<dbReference type="OrthoDB" id="7445868at2"/>
<dbReference type="STRING" id="74031.SAMN04488077_10168"/>
<dbReference type="AlphaFoldDB" id="A0A0L6CWU0"/>
<dbReference type="Proteomes" id="UP000037046">
    <property type="component" value="Unassembled WGS sequence"/>
</dbReference>
<evidence type="ECO:0000313" key="1">
    <source>
        <dbReference type="EMBL" id="KNX42229.1"/>
    </source>
</evidence>
<sequence>MQDAVSIERPELTLPEAEASHLRDAYEQAAVILEYGSGGSTVMAAEMPGKTVISVESDTDWAQMMRDWFAMTAPAEGTTVKVIWSDIGPTKAWGFPKDQSGWSRYARYPLAVWDLDTVGQPDVVLVDGRFRVGCAMAVALRTTRPVTLLFDDYVPRKQYHRIEQYIGAPRRVIGRMAEFEVAPMPLRPEMLLTTIEMMQRP</sequence>
<dbReference type="Gene3D" id="3.40.50.150">
    <property type="entry name" value="Vaccinia Virus protein VP39"/>
    <property type="match status" value="1"/>
</dbReference>
<dbReference type="EMBL" id="LGVV01000011">
    <property type="protein sequence ID" value="KNX42229.1"/>
    <property type="molecule type" value="Genomic_DNA"/>
</dbReference>
<dbReference type="RefSeq" id="WP_050662181.1">
    <property type="nucleotide sequence ID" value="NZ_CP118494.1"/>
</dbReference>
<evidence type="ECO:0000313" key="2">
    <source>
        <dbReference type="Proteomes" id="UP000037046"/>
    </source>
</evidence>
<comment type="caution">
    <text evidence="1">The sequence shown here is derived from an EMBL/GenBank/DDBJ whole genome shotgun (WGS) entry which is preliminary data.</text>
</comment>
<accession>A0A0L6CWU0</accession>
<organism evidence="1 2">
    <name type="scientific">Roseovarius tolerans</name>
    <dbReference type="NCBI Taxonomy" id="74031"/>
    <lineage>
        <taxon>Bacteria</taxon>
        <taxon>Pseudomonadati</taxon>
        <taxon>Pseudomonadota</taxon>
        <taxon>Alphaproteobacteria</taxon>
        <taxon>Rhodobacterales</taxon>
        <taxon>Roseobacteraceae</taxon>
        <taxon>Roseovarius</taxon>
    </lineage>
</organism>
<dbReference type="PATRIC" id="fig|74031.6.peg.1296"/>
<proteinExistence type="predicted"/>